<feature type="compositionally biased region" description="Low complexity" evidence="5">
    <location>
        <begin position="100"/>
        <end position="110"/>
    </location>
</feature>
<keyword evidence="3 6" id="KW-1133">Transmembrane helix</keyword>
<sequence length="118" mass="12787">MSRLVWIVTAPIAILVVLFAVMNRAEVTLSLWPFPWEITAPLFLFTLGAIVFGFLFGSLVTWISGGRARQKLRLAQRELAEAQGALQRAEAARQPASRSTTQGPTQGTPPATMLPPAA</sequence>
<dbReference type="Pfam" id="PF06305">
    <property type="entry name" value="LapA_dom"/>
    <property type="match status" value="1"/>
</dbReference>
<keyword evidence="9" id="KW-1185">Reference proteome</keyword>
<accession>A0A4R6WME0</accession>
<evidence type="ECO:0000313" key="9">
    <source>
        <dbReference type="Proteomes" id="UP000295783"/>
    </source>
</evidence>
<dbReference type="EMBL" id="SNYW01000008">
    <property type="protein sequence ID" value="TDQ82142.1"/>
    <property type="molecule type" value="Genomic_DNA"/>
</dbReference>
<organism evidence="8 9">
    <name type="scientific">Dongia mobilis</name>
    <dbReference type="NCBI Taxonomy" id="578943"/>
    <lineage>
        <taxon>Bacteria</taxon>
        <taxon>Pseudomonadati</taxon>
        <taxon>Pseudomonadota</taxon>
        <taxon>Alphaproteobacteria</taxon>
        <taxon>Rhodospirillales</taxon>
        <taxon>Dongiaceae</taxon>
        <taxon>Dongia</taxon>
    </lineage>
</organism>
<name>A0A4R6WME0_9PROT</name>
<gene>
    <name evidence="8" type="ORF">A8950_1964</name>
</gene>
<dbReference type="Proteomes" id="UP000295783">
    <property type="component" value="Unassembled WGS sequence"/>
</dbReference>
<keyword evidence="2 6" id="KW-0812">Transmembrane</keyword>
<keyword evidence="4 6" id="KW-0472">Membrane</keyword>
<feature type="transmembrane region" description="Helical" evidence="6">
    <location>
        <begin position="40"/>
        <end position="63"/>
    </location>
</feature>
<dbReference type="OrthoDB" id="7357768at2"/>
<evidence type="ECO:0000256" key="2">
    <source>
        <dbReference type="ARBA" id="ARBA00022692"/>
    </source>
</evidence>
<evidence type="ECO:0000256" key="5">
    <source>
        <dbReference type="SAM" id="MobiDB-lite"/>
    </source>
</evidence>
<proteinExistence type="predicted"/>
<feature type="region of interest" description="Disordered" evidence="5">
    <location>
        <begin position="85"/>
        <end position="118"/>
    </location>
</feature>
<comment type="caution">
    <text evidence="8">The sequence shown here is derived from an EMBL/GenBank/DDBJ whole genome shotgun (WGS) entry which is preliminary data.</text>
</comment>
<evidence type="ECO:0000256" key="4">
    <source>
        <dbReference type="ARBA" id="ARBA00023136"/>
    </source>
</evidence>
<dbReference type="InterPro" id="IPR010445">
    <property type="entry name" value="LapA_dom"/>
</dbReference>
<evidence type="ECO:0000256" key="1">
    <source>
        <dbReference type="ARBA" id="ARBA00022475"/>
    </source>
</evidence>
<evidence type="ECO:0000313" key="8">
    <source>
        <dbReference type="EMBL" id="TDQ82142.1"/>
    </source>
</evidence>
<dbReference type="AlphaFoldDB" id="A0A4R6WME0"/>
<reference evidence="8 9" key="1">
    <citation type="submission" date="2019-03" db="EMBL/GenBank/DDBJ databases">
        <title>Genomic Encyclopedia of Type Strains, Phase III (KMG-III): the genomes of soil and plant-associated and newly described type strains.</title>
        <authorList>
            <person name="Whitman W."/>
        </authorList>
    </citation>
    <scope>NUCLEOTIDE SEQUENCE [LARGE SCALE GENOMIC DNA]</scope>
    <source>
        <strain evidence="8 9">CGMCC 1.7660</strain>
    </source>
</reference>
<protein>
    <submittedName>
        <fullName evidence="8">Putative integral membrane protein</fullName>
    </submittedName>
</protein>
<feature type="domain" description="Lipopolysaccharide assembly protein A" evidence="7">
    <location>
        <begin position="23"/>
        <end position="85"/>
    </location>
</feature>
<dbReference type="GO" id="GO:0005886">
    <property type="term" value="C:plasma membrane"/>
    <property type="evidence" value="ECO:0007669"/>
    <property type="project" value="InterPro"/>
</dbReference>
<evidence type="ECO:0000256" key="3">
    <source>
        <dbReference type="ARBA" id="ARBA00022989"/>
    </source>
</evidence>
<evidence type="ECO:0000259" key="7">
    <source>
        <dbReference type="Pfam" id="PF06305"/>
    </source>
</evidence>
<dbReference type="RefSeq" id="WP_133613449.1">
    <property type="nucleotide sequence ID" value="NZ_SNYW01000008.1"/>
</dbReference>
<evidence type="ECO:0000256" key="6">
    <source>
        <dbReference type="SAM" id="Phobius"/>
    </source>
</evidence>
<keyword evidence="1" id="KW-1003">Cell membrane</keyword>